<name>A0A368KRE2_9BACT</name>
<dbReference type="EMBL" id="QPEX01000030">
    <property type="protein sequence ID" value="RCS46351.1"/>
    <property type="molecule type" value="Genomic_DNA"/>
</dbReference>
<feature type="transmembrane region" description="Helical" evidence="7">
    <location>
        <begin position="77"/>
        <end position="94"/>
    </location>
</feature>
<dbReference type="CDD" id="cd13127">
    <property type="entry name" value="MATE_tuaB_like"/>
    <property type="match status" value="1"/>
</dbReference>
<comment type="subcellular location">
    <subcellularLocation>
        <location evidence="1">Cell membrane</location>
        <topology evidence="1">Multi-pass membrane protein</topology>
    </subcellularLocation>
</comment>
<evidence type="ECO:0000256" key="4">
    <source>
        <dbReference type="ARBA" id="ARBA00022692"/>
    </source>
</evidence>
<accession>A0A368KRE2</accession>
<evidence type="ECO:0000313" key="9">
    <source>
        <dbReference type="Proteomes" id="UP000253562"/>
    </source>
</evidence>
<sequence>MPTTEVIDKLERPSPTQEIPTKLESCNPLFDSKELHRDLGRKAVRGSGITILAQVARFVLKLGSTAILARFLTPDDFGLIAMVMVLIAFVEMFKDAGLAMATIQREKITHQQISTLFWLNTVVGVGVALIVAAVAPGIAWFYGDYRLVAVVMVLATSFAFSGVVVQHQALLRRNMQLGKLAIIDVVGMFVGVVVAVAMAAQGWGYWALVGWPVATSISSAITTFLLVDWRPGAPSFKEKVGDMAGFGLSIAGYQAMNHFARNTDNIAIGAYWGAASLGYYSKAYGLVLLAWVQVLAPISSVVQPGLCRLVSKPEEFKRLYRDALAVVGWMSFVVIAITCIHAKLVFRIVMGPGWDESAYLYMLLAPAAVVMSIRVATTWVYVAYGTVRRQLNYSVASGLVLMVGSIIACFFGVYWVAIAVSVIQVAQFIVSIPICFADTDMSWRDAAEPILVPLFFVSGVSGVLLLLTTVIDELPLLLIGVTSYSLLCLIVLTPIIKRHLS</sequence>
<comment type="similarity">
    <text evidence="2">Belongs to the polysaccharide synthase family.</text>
</comment>
<dbReference type="InterPro" id="IPR050833">
    <property type="entry name" value="Poly_Biosynth_Transport"/>
</dbReference>
<feature type="transmembrane region" description="Helical" evidence="7">
    <location>
        <begin position="115"/>
        <end position="141"/>
    </location>
</feature>
<reference evidence="8 9" key="1">
    <citation type="submission" date="2018-07" db="EMBL/GenBank/DDBJ databases">
        <title>Comparative genomes isolates from brazilian mangrove.</title>
        <authorList>
            <person name="De Araujo J.E."/>
            <person name="Taketani R.G."/>
            <person name="Silva M.C.P."/>
            <person name="Lourenco M.V."/>
            <person name="Oliveira V.M."/>
            <person name="Andreote F.D."/>
        </authorList>
    </citation>
    <scope>NUCLEOTIDE SEQUENCE [LARGE SCALE GENOMIC DNA]</scope>
    <source>
        <strain evidence="8 9">HEX PRIS-MGV</strain>
    </source>
</reference>
<evidence type="ECO:0000256" key="1">
    <source>
        <dbReference type="ARBA" id="ARBA00004651"/>
    </source>
</evidence>
<dbReference type="Proteomes" id="UP000253562">
    <property type="component" value="Unassembled WGS sequence"/>
</dbReference>
<dbReference type="PANTHER" id="PTHR30250:SF10">
    <property type="entry name" value="LIPOPOLYSACCHARIDE BIOSYNTHESIS PROTEIN WZXC"/>
    <property type="match status" value="1"/>
</dbReference>
<keyword evidence="6 7" id="KW-0472">Membrane</keyword>
<evidence type="ECO:0000256" key="2">
    <source>
        <dbReference type="ARBA" id="ARBA00007430"/>
    </source>
</evidence>
<protein>
    <submittedName>
        <fullName evidence="8">Lipopolysaccharide biosynthesis protein</fullName>
    </submittedName>
</protein>
<feature type="transmembrane region" description="Helical" evidence="7">
    <location>
        <begin position="177"/>
        <end position="199"/>
    </location>
</feature>
<feature type="transmembrane region" description="Helical" evidence="7">
    <location>
        <begin position="147"/>
        <end position="165"/>
    </location>
</feature>
<dbReference type="Pfam" id="PF13440">
    <property type="entry name" value="Polysacc_synt_3"/>
    <property type="match status" value="1"/>
</dbReference>
<comment type="caution">
    <text evidence="8">The sequence shown here is derived from an EMBL/GenBank/DDBJ whole genome shotgun (WGS) entry which is preliminary data.</text>
</comment>
<dbReference type="OrthoDB" id="9770347at2"/>
<feature type="transmembrane region" description="Helical" evidence="7">
    <location>
        <begin position="358"/>
        <end position="384"/>
    </location>
</feature>
<evidence type="ECO:0000313" key="8">
    <source>
        <dbReference type="EMBL" id="RCS46351.1"/>
    </source>
</evidence>
<dbReference type="RefSeq" id="WP_114369620.1">
    <property type="nucleotide sequence ID" value="NZ_QPEX01000030.1"/>
</dbReference>
<keyword evidence="5 7" id="KW-1133">Transmembrane helix</keyword>
<evidence type="ECO:0000256" key="5">
    <source>
        <dbReference type="ARBA" id="ARBA00022989"/>
    </source>
</evidence>
<feature type="transmembrane region" description="Helical" evidence="7">
    <location>
        <begin position="391"/>
        <end position="408"/>
    </location>
</feature>
<feature type="transmembrane region" description="Helical" evidence="7">
    <location>
        <begin position="449"/>
        <end position="471"/>
    </location>
</feature>
<keyword evidence="3" id="KW-1003">Cell membrane</keyword>
<evidence type="ECO:0000256" key="3">
    <source>
        <dbReference type="ARBA" id="ARBA00022475"/>
    </source>
</evidence>
<dbReference type="AlphaFoldDB" id="A0A368KRE2"/>
<organism evidence="8 9">
    <name type="scientific">Bremerella cremea</name>
    <dbReference type="NCBI Taxonomy" id="1031537"/>
    <lineage>
        <taxon>Bacteria</taxon>
        <taxon>Pseudomonadati</taxon>
        <taxon>Planctomycetota</taxon>
        <taxon>Planctomycetia</taxon>
        <taxon>Pirellulales</taxon>
        <taxon>Pirellulaceae</taxon>
        <taxon>Bremerella</taxon>
    </lineage>
</organism>
<proteinExistence type="inferred from homology"/>
<keyword evidence="4 7" id="KW-0812">Transmembrane</keyword>
<feature type="transmembrane region" description="Helical" evidence="7">
    <location>
        <begin position="205"/>
        <end position="227"/>
    </location>
</feature>
<dbReference type="GO" id="GO:0005886">
    <property type="term" value="C:plasma membrane"/>
    <property type="evidence" value="ECO:0007669"/>
    <property type="project" value="UniProtKB-SubCell"/>
</dbReference>
<gene>
    <name evidence="8" type="ORF">DTL42_15395</name>
</gene>
<evidence type="ECO:0000256" key="6">
    <source>
        <dbReference type="ARBA" id="ARBA00023136"/>
    </source>
</evidence>
<feature type="transmembrane region" description="Helical" evidence="7">
    <location>
        <begin position="477"/>
        <end position="496"/>
    </location>
</feature>
<dbReference type="PANTHER" id="PTHR30250">
    <property type="entry name" value="PST FAMILY PREDICTED COLANIC ACID TRANSPORTER"/>
    <property type="match status" value="1"/>
</dbReference>
<evidence type="ECO:0000256" key="7">
    <source>
        <dbReference type="SAM" id="Phobius"/>
    </source>
</evidence>
<feature type="transmembrane region" description="Helical" evidence="7">
    <location>
        <begin position="323"/>
        <end position="346"/>
    </location>
</feature>